<organism evidence="3">
    <name type="scientific">Rhipicephalus zambeziensis</name>
    <dbReference type="NCBI Taxonomy" id="60191"/>
    <lineage>
        <taxon>Eukaryota</taxon>
        <taxon>Metazoa</taxon>
        <taxon>Ecdysozoa</taxon>
        <taxon>Arthropoda</taxon>
        <taxon>Chelicerata</taxon>
        <taxon>Arachnida</taxon>
        <taxon>Acari</taxon>
        <taxon>Parasitiformes</taxon>
        <taxon>Ixodida</taxon>
        <taxon>Ixodoidea</taxon>
        <taxon>Ixodidae</taxon>
        <taxon>Rhipicephalinae</taxon>
        <taxon>Rhipicephalus</taxon>
        <taxon>Rhipicephalus</taxon>
    </lineage>
</organism>
<keyword evidence="1" id="KW-0732">Signal</keyword>
<protein>
    <recommendedName>
        <fullName evidence="2">BPTI/Kunitz inhibitor domain-containing protein</fullName>
    </recommendedName>
</protein>
<dbReference type="PROSITE" id="PS50279">
    <property type="entry name" value="BPTI_KUNITZ_2"/>
    <property type="match status" value="1"/>
</dbReference>
<name>A0A224YGP3_9ACAR</name>
<feature type="domain" description="BPTI/Kunitz inhibitor" evidence="2">
    <location>
        <begin position="42"/>
        <end position="94"/>
    </location>
</feature>
<dbReference type="PROSITE" id="PS51257">
    <property type="entry name" value="PROKAR_LIPOPROTEIN"/>
    <property type="match status" value="1"/>
</dbReference>
<accession>A0A224YGP3</accession>
<feature type="chain" id="PRO_5013166552" description="BPTI/Kunitz inhibitor domain-containing protein" evidence="1">
    <location>
        <begin position="25"/>
        <end position="100"/>
    </location>
</feature>
<dbReference type="InterPro" id="IPR036880">
    <property type="entry name" value="Kunitz_BPTI_sf"/>
</dbReference>
<feature type="signal peptide" evidence="1">
    <location>
        <begin position="1"/>
        <end position="24"/>
    </location>
</feature>
<evidence type="ECO:0000313" key="3">
    <source>
        <dbReference type="EMBL" id="MAA13621.1"/>
    </source>
</evidence>
<dbReference type="EMBL" id="GFPF01002475">
    <property type="protein sequence ID" value="MAA13621.1"/>
    <property type="molecule type" value="Transcribed_RNA"/>
</dbReference>
<dbReference type="SUPFAM" id="SSF57362">
    <property type="entry name" value="BPTI-like"/>
    <property type="match status" value="1"/>
</dbReference>
<reference evidence="3" key="1">
    <citation type="journal article" date="2017" name="Parasit. Vectors">
        <title>Sialotranscriptomics of Rhipicephalus zambeziensis reveals intricate expression profiles of secretory proteins and suggests tight temporal transcriptional regulation during blood-feeding.</title>
        <authorList>
            <person name="de Castro M.H."/>
            <person name="de Klerk D."/>
            <person name="Pienaar R."/>
            <person name="Rees D.J.G."/>
            <person name="Mans B.J."/>
        </authorList>
    </citation>
    <scope>NUCLEOTIDE SEQUENCE</scope>
    <source>
        <tissue evidence="3">Salivary glands</tissue>
    </source>
</reference>
<evidence type="ECO:0000259" key="2">
    <source>
        <dbReference type="PROSITE" id="PS50279"/>
    </source>
</evidence>
<dbReference type="GO" id="GO:0004867">
    <property type="term" value="F:serine-type endopeptidase inhibitor activity"/>
    <property type="evidence" value="ECO:0007669"/>
    <property type="project" value="InterPro"/>
</dbReference>
<proteinExistence type="predicted"/>
<dbReference type="Gene3D" id="4.10.410.10">
    <property type="entry name" value="Pancreatic trypsin inhibitor Kunitz domain"/>
    <property type="match status" value="1"/>
</dbReference>
<evidence type="ECO:0000256" key="1">
    <source>
        <dbReference type="SAM" id="SignalP"/>
    </source>
</evidence>
<sequence>MYKTGMNATLLGVVMTALLTAVSCSGFNNQCQPYSCGYPNQCLHSPRIETPNNCGTCKRWYYNSSSQTCKTIWPKGCIVGCNGFDGYHDCINACGNLQGK</sequence>
<dbReference type="InterPro" id="IPR002223">
    <property type="entry name" value="Kunitz_BPTI"/>
</dbReference>
<dbReference type="AlphaFoldDB" id="A0A224YGP3"/>
<dbReference type="Pfam" id="PF00014">
    <property type="entry name" value="Kunitz_BPTI"/>
    <property type="match status" value="1"/>
</dbReference>